<comment type="caution">
    <text evidence="10">The sequence shown here is derived from an EMBL/GenBank/DDBJ whole genome shotgun (WGS) entry which is preliminary data.</text>
</comment>
<feature type="transmembrane region" description="Helical" evidence="8">
    <location>
        <begin position="648"/>
        <end position="668"/>
    </location>
</feature>
<dbReference type="Proteomes" id="UP000757540">
    <property type="component" value="Unassembled WGS sequence"/>
</dbReference>
<dbReference type="InterPro" id="IPR000731">
    <property type="entry name" value="SSD"/>
</dbReference>
<evidence type="ECO:0000256" key="1">
    <source>
        <dbReference type="ARBA" id="ARBA00004651"/>
    </source>
</evidence>
<dbReference type="PROSITE" id="PS50156">
    <property type="entry name" value="SSD"/>
    <property type="match status" value="1"/>
</dbReference>
<keyword evidence="6 8" id="KW-0472">Membrane</keyword>
<evidence type="ECO:0000256" key="3">
    <source>
        <dbReference type="ARBA" id="ARBA00022475"/>
    </source>
</evidence>
<feature type="transmembrane region" description="Helical" evidence="8">
    <location>
        <begin position="277"/>
        <end position="304"/>
    </location>
</feature>
<protein>
    <submittedName>
        <fullName evidence="10">RND superfamily putative drug exporter</fullName>
    </submittedName>
</protein>
<evidence type="ECO:0000256" key="5">
    <source>
        <dbReference type="ARBA" id="ARBA00022989"/>
    </source>
</evidence>
<feature type="compositionally biased region" description="Basic residues" evidence="7">
    <location>
        <begin position="340"/>
        <end position="350"/>
    </location>
</feature>
<gene>
    <name evidence="10" type="ORF">HDG69_000318</name>
</gene>
<reference evidence="10 11" key="1">
    <citation type="submission" date="2020-05" db="EMBL/GenBank/DDBJ databases">
        <title>Genomic Encyclopedia of Type Strains, Phase III (KMG-III): the genomes of soil and plant-associated and newly described type strains.</title>
        <authorList>
            <person name="Whitman W."/>
        </authorList>
    </citation>
    <scope>NUCLEOTIDE SEQUENCE [LARGE SCALE GENOMIC DNA]</scope>
    <source>
        <strain evidence="10 11">KCTC 19046</strain>
    </source>
</reference>
<evidence type="ECO:0000256" key="8">
    <source>
        <dbReference type="SAM" id="Phobius"/>
    </source>
</evidence>
<feature type="compositionally biased region" description="Basic and acidic residues" evidence="7">
    <location>
        <begin position="351"/>
        <end position="360"/>
    </location>
</feature>
<dbReference type="Gene3D" id="1.20.1640.10">
    <property type="entry name" value="Multidrug efflux transporter AcrB transmembrane domain"/>
    <property type="match status" value="2"/>
</dbReference>
<feature type="transmembrane region" description="Helical" evidence="8">
    <location>
        <begin position="184"/>
        <end position="204"/>
    </location>
</feature>
<evidence type="ECO:0000313" key="11">
    <source>
        <dbReference type="Proteomes" id="UP000757540"/>
    </source>
</evidence>
<feature type="transmembrane region" description="Helical" evidence="8">
    <location>
        <begin position="680"/>
        <end position="705"/>
    </location>
</feature>
<evidence type="ECO:0000256" key="2">
    <source>
        <dbReference type="ARBA" id="ARBA00010157"/>
    </source>
</evidence>
<dbReference type="Pfam" id="PF03176">
    <property type="entry name" value="MMPL"/>
    <property type="match status" value="2"/>
</dbReference>
<keyword evidence="3" id="KW-1003">Cell membrane</keyword>
<organism evidence="10 11">
    <name type="scientific">Isoptericola halotolerans</name>
    <dbReference type="NCBI Taxonomy" id="300560"/>
    <lineage>
        <taxon>Bacteria</taxon>
        <taxon>Bacillati</taxon>
        <taxon>Actinomycetota</taxon>
        <taxon>Actinomycetes</taxon>
        <taxon>Micrococcales</taxon>
        <taxon>Promicromonosporaceae</taxon>
        <taxon>Isoptericola</taxon>
    </lineage>
</organism>
<dbReference type="PRINTS" id="PR00702">
    <property type="entry name" value="ACRIFLAVINRP"/>
</dbReference>
<dbReference type="InterPro" id="IPR050545">
    <property type="entry name" value="Mycobact_MmpL"/>
</dbReference>
<feature type="transmembrane region" description="Helical" evidence="8">
    <location>
        <begin position="566"/>
        <end position="583"/>
    </location>
</feature>
<feature type="transmembrane region" description="Helical" evidence="8">
    <location>
        <begin position="535"/>
        <end position="554"/>
    </location>
</feature>
<dbReference type="InterPro" id="IPR004869">
    <property type="entry name" value="MMPL_dom"/>
</dbReference>
<accession>A0ABX2A1L3</accession>
<evidence type="ECO:0000256" key="7">
    <source>
        <dbReference type="SAM" id="MobiDB-lite"/>
    </source>
</evidence>
<keyword evidence="11" id="KW-1185">Reference proteome</keyword>
<feature type="compositionally biased region" description="Low complexity" evidence="7">
    <location>
        <begin position="943"/>
        <end position="956"/>
    </location>
</feature>
<feature type="transmembrane region" description="Helical" evidence="8">
    <location>
        <begin position="211"/>
        <end position="231"/>
    </location>
</feature>
<dbReference type="PANTHER" id="PTHR33406:SF11">
    <property type="entry name" value="MEMBRANE PROTEIN SCO6666-RELATED"/>
    <property type="match status" value="1"/>
</dbReference>
<feature type="transmembrane region" description="Helical" evidence="8">
    <location>
        <begin position="380"/>
        <end position="398"/>
    </location>
</feature>
<evidence type="ECO:0000259" key="9">
    <source>
        <dbReference type="PROSITE" id="PS50156"/>
    </source>
</evidence>
<dbReference type="PANTHER" id="PTHR33406">
    <property type="entry name" value="MEMBRANE PROTEIN MJ1562-RELATED"/>
    <property type="match status" value="1"/>
</dbReference>
<evidence type="ECO:0000256" key="4">
    <source>
        <dbReference type="ARBA" id="ARBA00022692"/>
    </source>
</evidence>
<dbReference type="RefSeq" id="WP_171782032.1">
    <property type="nucleotide sequence ID" value="NZ_BAAAML010000002.1"/>
</dbReference>
<keyword evidence="5 8" id="KW-1133">Transmembrane helix</keyword>
<feature type="transmembrane region" description="Helical" evidence="8">
    <location>
        <begin position="237"/>
        <end position="256"/>
    </location>
</feature>
<feature type="transmembrane region" description="Helical" evidence="8">
    <location>
        <begin position="603"/>
        <end position="627"/>
    </location>
</feature>
<feature type="region of interest" description="Disordered" evidence="7">
    <location>
        <begin position="338"/>
        <end position="360"/>
    </location>
</feature>
<sequence length="956" mass="98385">MSSVLYSLGRWAVDARRLVVAAWVGLLVLTGAGGAFVFQGFDNSITIPGTESQQALDQLSATFPEVSGASAQVIVVAPDGTTVDDDAVRGPVEDAADEIADLDEVAAVATPYDEQGASPVNDDESAAILSVQLDGDAFAINDTTKDALADITDELAQALPAGSQAVLGGQLFANELPHLSIVEVVGVVVALIVLLFTLGSFVAAGLPLVNALLGVGVSMLLLLAATVFGPINSTTPMLGLMLGLAVGIDYALFIVSRHQEQLRDGVEVRESVARATATAGSAVVFAGLTVMIALVGLGVAGIPFLSVMGVAAAAAVGIAVLVSLTLLPALLAMAGDRLRPRPPRRRGARRAQRDRTPVPDPTHHNRFFAGWVRGVTKRPIVTILLVVVALGALTLPATNLRLALPDAGYLPEDTSARQTYDLVSENFGEGFNGPLIVTGSIITSTDPLGLMDDLAAEIEDLPGVADVPLATPNPTADTGIIQVVPEGAPDSEETKALVAEIRGLHDHFLDEYGVDLAVTGFTAVGIDVSDKLGDALVPFGLVVVGLSLLLLTMVFRSVWVPVKATLGYLLSVGAAFGAVTLVFENGLFADAMNVTKLGPVISFMPIILMGVLFGLAMDYEVFLVSRIREDYVHNGGRARQAILTGFQGSAKVVTAAAIIMFSVFVAFVPEGDMTLKPIALGLAVGVAVDAFVVRMVLVPAVLALLGDKAWWMPRWLDRALPTFDVEGEGLAKELRLTSWPGDRADGRADAVAVRDLEVAGPRGPGLGEPPLVGPVSVRVPDGGTLAVHGDVAAPVSAFLLAVAGRLHPDGGVAKVAGLVLPERAPAVRSRVAVVDGVSEGGDPADAVTTAVREGASVVVVDRTDVVADRPARAALATALAEAHAAGATLLVGATGVAATDLLPPGAPVLDVGAGWGAHATLHGGDVPPPVPEHDLTGDAPLVTETTETSTTEEVRA</sequence>
<dbReference type="InterPro" id="IPR001036">
    <property type="entry name" value="Acrflvin-R"/>
</dbReference>
<feature type="region of interest" description="Disordered" evidence="7">
    <location>
        <begin position="922"/>
        <end position="956"/>
    </location>
</feature>
<dbReference type="SUPFAM" id="SSF82866">
    <property type="entry name" value="Multidrug efflux transporter AcrB transmembrane domain"/>
    <property type="match status" value="2"/>
</dbReference>
<evidence type="ECO:0000313" key="10">
    <source>
        <dbReference type="EMBL" id="NOV95765.1"/>
    </source>
</evidence>
<comment type="subcellular location">
    <subcellularLocation>
        <location evidence="1">Cell membrane</location>
        <topology evidence="1">Multi-pass membrane protein</topology>
    </subcellularLocation>
</comment>
<comment type="similarity">
    <text evidence="2">Belongs to the resistance-nodulation-cell division (RND) (TC 2.A.6) family. MmpL subfamily.</text>
</comment>
<name>A0ABX2A1L3_9MICO</name>
<dbReference type="EMBL" id="JABEZU010000001">
    <property type="protein sequence ID" value="NOV95765.1"/>
    <property type="molecule type" value="Genomic_DNA"/>
</dbReference>
<feature type="domain" description="SSD" evidence="9">
    <location>
        <begin position="208"/>
        <end position="333"/>
    </location>
</feature>
<keyword evidence="4 8" id="KW-0812">Transmembrane</keyword>
<proteinExistence type="inferred from homology"/>
<feature type="transmembrane region" description="Helical" evidence="8">
    <location>
        <begin position="310"/>
        <end position="335"/>
    </location>
</feature>
<evidence type="ECO:0000256" key="6">
    <source>
        <dbReference type="ARBA" id="ARBA00023136"/>
    </source>
</evidence>